<dbReference type="Proteomes" id="UP001081283">
    <property type="component" value="Unassembled WGS sequence"/>
</dbReference>
<proteinExistence type="predicted"/>
<name>A0ABT3YG47_9HYPH</name>
<feature type="signal peptide" evidence="1">
    <location>
        <begin position="1"/>
        <end position="25"/>
    </location>
</feature>
<evidence type="ECO:0000256" key="1">
    <source>
        <dbReference type="SAM" id="SignalP"/>
    </source>
</evidence>
<protein>
    <recommendedName>
        <fullName evidence="4">DUF2147 domain-containing protein</fullName>
    </recommendedName>
</protein>
<organism evidence="2 3">
    <name type="scientific">Hoeflea ulvae</name>
    <dbReference type="NCBI Taxonomy" id="2983764"/>
    <lineage>
        <taxon>Bacteria</taxon>
        <taxon>Pseudomonadati</taxon>
        <taxon>Pseudomonadota</taxon>
        <taxon>Alphaproteobacteria</taxon>
        <taxon>Hyphomicrobiales</taxon>
        <taxon>Rhizobiaceae</taxon>
        <taxon>Hoeflea</taxon>
    </lineage>
</organism>
<evidence type="ECO:0000313" key="3">
    <source>
        <dbReference type="Proteomes" id="UP001081283"/>
    </source>
</evidence>
<keyword evidence="1" id="KW-0732">Signal</keyword>
<evidence type="ECO:0000313" key="2">
    <source>
        <dbReference type="EMBL" id="MCY0094637.1"/>
    </source>
</evidence>
<dbReference type="EMBL" id="JAOVZQ010000001">
    <property type="protein sequence ID" value="MCY0094637.1"/>
    <property type="molecule type" value="Genomic_DNA"/>
</dbReference>
<accession>A0ABT3YG47</accession>
<gene>
    <name evidence="2" type="ORF">OEG82_11440</name>
</gene>
<evidence type="ECO:0008006" key="4">
    <source>
        <dbReference type="Google" id="ProtNLM"/>
    </source>
</evidence>
<dbReference type="RefSeq" id="WP_267612575.1">
    <property type="nucleotide sequence ID" value="NZ_JAOVZQ010000001.1"/>
</dbReference>
<feature type="chain" id="PRO_5046940603" description="DUF2147 domain-containing protein" evidence="1">
    <location>
        <begin position="26"/>
        <end position="98"/>
    </location>
</feature>
<comment type="caution">
    <text evidence="2">The sequence shown here is derived from an EMBL/GenBank/DDBJ whole genome shotgun (WGS) entry which is preliminary data.</text>
</comment>
<keyword evidence="3" id="KW-1185">Reference proteome</keyword>
<sequence length="98" mass="10708">MPRPIIRRFTTAAAMTLAVMSLAHAQSANPAWLDQLSEQLAAEKDCAVEYFVNLREGELAGRLTFEARAQCADGRQFDGSLTEPAENFTISECGVQVC</sequence>
<reference evidence="2" key="1">
    <citation type="submission" date="2022-10" db="EMBL/GenBank/DDBJ databases">
        <title>Hoeflea sp. J2-29, isolated from marine algae.</title>
        <authorList>
            <person name="Kristyanto S."/>
            <person name="Kim J.M."/>
            <person name="Jeon C.O."/>
        </authorList>
    </citation>
    <scope>NUCLEOTIDE SEQUENCE</scope>
    <source>
        <strain evidence="2">J2-29</strain>
    </source>
</reference>